<reference evidence="4 5" key="1">
    <citation type="submission" date="2020-05" db="EMBL/GenBank/DDBJ databases">
        <title>Complete genome of Clostridium estertheticum subspecies estertheticum, isolated from Vacuum packed lamb meat from New Zealand imported to Switzerland.</title>
        <authorList>
            <person name="Wambui J."/>
            <person name="Stevens M.J.A."/>
            <person name="Stephan R."/>
        </authorList>
    </citation>
    <scope>NUCLEOTIDE SEQUENCE [LARGE SCALE GENOMIC DNA]</scope>
    <source>
        <strain evidence="4 5">CEST001</strain>
    </source>
</reference>
<dbReference type="SUPFAM" id="SSF50891">
    <property type="entry name" value="Cyclophilin-like"/>
    <property type="match status" value="1"/>
</dbReference>
<gene>
    <name evidence="4" type="ORF">HLQ16_17100</name>
</gene>
<evidence type="ECO:0000313" key="4">
    <source>
        <dbReference type="EMBL" id="NNU77651.1"/>
    </source>
</evidence>
<protein>
    <recommendedName>
        <fullName evidence="6">Cyclophilin-like domain-containing protein</fullName>
    </recommendedName>
</protein>
<dbReference type="InterPro" id="IPR029000">
    <property type="entry name" value="Cyclophilin-like_dom_sf"/>
</dbReference>
<keyword evidence="1" id="KW-0732">Signal</keyword>
<dbReference type="Proteomes" id="UP000531659">
    <property type="component" value="Unassembled WGS sequence"/>
</dbReference>
<feature type="domain" description="Cyclophilin-like" evidence="3">
    <location>
        <begin position="157"/>
        <end position="266"/>
    </location>
</feature>
<proteinExistence type="predicted"/>
<dbReference type="AlphaFoldDB" id="A0A7Y3SYD0"/>
<dbReference type="EMBL" id="JABEYB010000014">
    <property type="protein sequence ID" value="NNU77651.1"/>
    <property type="molecule type" value="Genomic_DNA"/>
</dbReference>
<dbReference type="Pfam" id="PF13205">
    <property type="entry name" value="Big_5"/>
    <property type="match status" value="1"/>
</dbReference>
<evidence type="ECO:0000313" key="5">
    <source>
        <dbReference type="Proteomes" id="UP000531659"/>
    </source>
</evidence>
<feature type="domain" description="SbsA Ig-like" evidence="2">
    <location>
        <begin position="43"/>
        <end position="125"/>
    </location>
</feature>
<dbReference type="RefSeq" id="WP_171298285.1">
    <property type="nucleotide sequence ID" value="NZ_CP087098.1"/>
</dbReference>
<name>A0A7Y3SYD0_9CLOT</name>
<evidence type="ECO:0000259" key="2">
    <source>
        <dbReference type="Pfam" id="PF13205"/>
    </source>
</evidence>
<evidence type="ECO:0000256" key="1">
    <source>
        <dbReference type="ARBA" id="ARBA00022729"/>
    </source>
</evidence>
<dbReference type="InterPro" id="IPR041183">
    <property type="entry name" value="Cyclophilin-like"/>
</dbReference>
<evidence type="ECO:0008006" key="6">
    <source>
        <dbReference type="Google" id="ProtNLM"/>
    </source>
</evidence>
<organism evidence="4 5">
    <name type="scientific">Clostridium estertheticum</name>
    <dbReference type="NCBI Taxonomy" id="238834"/>
    <lineage>
        <taxon>Bacteria</taxon>
        <taxon>Bacillati</taxon>
        <taxon>Bacillota</taxon>
        <taxon>Clostridia</taxon>
        <taxon>Eubacteriales</taxon>
        <taxon>Clostridiaceae</taxon>
        <taxon>Clostridium</taxon>
    </lineage>
</organism>
<dbReference type="Gene3D" id="2.40.100.20">
    <property type="match status" value="1"/>
</dbReference>
<comment type="caution">
    <text evidence="4">The sequence shown here is derived from an EMBL/GenBank/DDBJ whole genome shotgun (WGS) entry which is preliminary data.</text>
</comment>
<evidence type="ECO:0000259" key="3">
    <source>
        <dbReference type="Pfam" id="PF18050"/>
    </source>
</evidence>
<dbReference type="Pfam" id="PF18050">
    <property type="entry name" value="Cyclophil_like2"/>
    <property type="match status" value="1"/>
</dbReference>
<accession>A0A7Y3SYD0</accession>
<sequence length="269" mass="30304">MRLSKSRFMIPFLVFVFFLTVLFNYCIYKVDATPVVKVKQWEEKKNISSTKTWTIKFKTELDSSSVDKAISVTNSTGNIVNVRTTVTEDGKSILVYAPEEKYTPREMYYLNISQDLKFIYKLNGNVQTLKNINQAVQMKFTINDDSLDTVKDTKIKLSFNNDEVIVKMNDNATSRDFLKLLPLTLKFEDYAGTEKISYLPKKLLTQGAPAGSDPSIGDLALYAPWGNLAIYHKDSGYASGLIVLGKIESGIEKLAGIKGNFTVEIKKVD</sequence>
<dbReference type="InterPro" id="IPR032812">
    <property type="entry name" value="SbsA_Ig"/>
</dbReference>